<comment type="caution">
    <text evidence="2">The sequence shown here is derived from an EMBL/GenBank/DDBJ whole genome shotgun (WGS) entry which is preliminary data.</text>
</comment>
<name>A0A942USU5_9FIRM</name>
<protein>
    <submittedName>
        <fullName evidence="2">Uncharacterized protein</fullName>
    </submittedName>
</protein>
<organism evidence="2 3">
    <name type="scientific">Anaeromonas frigoriresistens</name>
    <dbReference type="NCBI Taxonomy" id="2683708"/>
    <lineage>
        <taxon>Bacteria</taxon>
        <taxon>Bacillati</taxon>
        <taxon>Bacillota</taxon>
        <taxon>Tissierellia</taxon>
        <taxon>Tissierellales</taxon>
        <taxon>Thermohalobacteraceae</taxon>
        <taxon>Anaeromonas</taxon>
    </lineage>
</organism>
<evidence type="ECO:0000256" key="1">
    <source>
        <dbReference type="SAM" id="SignalP"/>
    </source>
</evidence>
<keyword evidence="3" id="KW-1185">Reference proteome</keyword>
<keyword evidence="1" id="KW-0732">Signal</keyword>
<feature type="signal peptide" evidence="1">
    <location>
        <begin position="1"/>
        <end position="22"/>
    </location>
</feature>
<proteinExistence type="predicted"/>
<reference evidence="2" key="1">
    <citation type="submission" date="2019-12" db="EMBL/GenBank/DDBJ databases">
        <title>Clostridiaceae gen. nov. sp. nov., isolated from sediment in Xinjiang, China.</title>
        <authorList>
            <person name="Zhang R."/>
        </authorList>
    </citation>
    <scope>NUCLEOTIDE SEQUENCE</scope>
    <source>
        <strain evidence="2">D2Q-11</strain>
    </source>
</reference>
<gene>
    <name evidence="2" type="ORF">GOQ27_08505</name>
</gene>
<evidence type="ECO:0000313" key="2">
    <source>
        <dbReference type="EMBL" id="MBS4538503.1"/>
    </source>
</evidence>
<accession>A0A942USU5</accession>
<evidence type="ECO:0000313" key="3">
    <source>
        <dbReference type="Proteomes" id="UP000724672"/>
    </source>
</evidence>
<dbReference type="Proteomes" id="UP000724672">
    <property type="component" value="Unassembled WGS sequence"/>
</dbReference>
<dbReference type="AlphaFoldDB" id="A0A942USU5"/>
<feature type="chain" id="PRO_5039218946" evidence="1">
    <location>
        <begin position="23"/>
        <end position="176"/>
    </location>
</feature>
<dbReference type="EMBL" id="WSFT01000036">
    <property type="protein sequence ID" value="MBS4538503.1"/>
    <property type="molecule type" value="Genomic_DNA"/>
</dbReference>
<sequence length="176" mass="19780">MIKKILSSTLIMIMLGSTYTTAHSTNPINPTNVITIPNNNYKIIMPENNLVTSQKIILLSGKAEEDSSIIIKVYNFDELLSINKSKLNNDTSSIEEEPILTTKTEVGELGRYNIELKLPQGRNKIIVETNNDDNTYIFTRDISVTSEDIAKEYLSKANILNDVDIKELLKSIIESD</sequence>
<dbReference type="RefSeq" id="WP_203366429.1">
    <property type="nucleotide sequence ID" value="NZ_WSFT01000036.1"/>
</dbReference>